<evidence type="ECO:0000259" key="2">
    <source>
        <dbReference type="Pfam" id="PF13439"/>
    </source>
</evidence>
<dbReference type="GO" id="GO:0016757">
    <property type="term" value="F:glycosyltransferase activity"/>
    <property type="evidence" value="ECO:0007669"/>
    <property type="project" value="UniProtKB-ARBA"/>
</dbReference>
<proteinExistence type="predicted"/>
<name>W9H5M2_9PROT</name>
<dbReference type="PANTHER" id="PTHR12526:SF630">
    <property type="entry name" value="GLYCOSYLTRANSFERASE"/>
    <property type="match status" value="1"/>
</dbReference>
<dbReference type="InterPro" id="IPR028098">
    <property type="entry name" value="Glyco_trans_4-like_N"/>
</dbReference>
<dbReference type="Proteomes" id="UP000019486">
    <property type="component" value="Unassembled WGS sequence"/>
</dbReference>
<dbReference type="AlphaFoldDB" id="W9H5M2"/>
<dbReference type="STRING" id="1385369.N825_28465"/>
<dbReference type="SUPFAM" id="SSF53756">
    <property type="entry name" value="UDP-Glycosyltransferase/glycogen phosphorylase"/>
    <property type="match status" value="1"/>
</dbReference>
<dbReference type="EMBL" id="AVFL01000004">
    <property type="protein sequence ID" value="EWY41535.1"/>
    <property type="molecule type" value="Genomic_DNA"/>
</dbReference>
<evidence type="ECO:0000313" key="3">
    <source>
        <dbReference type="EMBL" id="EWY41535.1"/>
    </source>
</evidence>
<dbReference type="PANTHER" id="PTHR12526">
    <property type="entry name" value="GLYCOSYLTRANSFERASE"/>
    <property type="match status" value="1"/>
</dbReference>
<reference evidence="3 4" key="1">
    <citation type="submission" date="2013-08" db="EMBL/GenBank/DDBJ databases">
        <title>The genome sequence of Skermanella stibiiresistens.</title>
        <authorList>
            <person name="Zhu W."/>
            <person name="Wang G."/>
        </authorList>
    </citation>
    <scope>NUCLEOTIDE SEQUENCE [LARGE SCALE GENOMIC DNA]</scope>
    <source>
        <strain evidence="3 4">SB22</strain>
    </source>
</reference>
<dbReference type="RefSeq" id="WP_051511710.1">
    <property type="nucleotide sequence ID" value="NZ_AVFL01000004.1"/>
</dbReference>
<feature type="domain" description="Glycosyl transferase family 1" evidence="1">
    <location>
        <begin position="195"/>
        <end position="360"/>
    </location>
</feature>
<organism evidence="3 4">
    <name type="scientific">Skermanella stibiiresistens SB22</name>
    <dbReference type="NCBI Taxonomy" id="1385369"/>
    <lineage>
        <taxon>Bacteria</taxon>
        <taxon>Pseudomonadati</taxon>
        <taxon>Pseudomonadota</taxon>
        <taxon>Alphaproteobacteria</taxon>
        <taxon>Rhodospirillales</taxon>
        <taxon>Azospirillaceae</taxon>
        <taxon>Skermanella</taxon>
    </lineage>
</organism>
<dbReference type="Gene3D" id="3.40.50.2000">
    <property type="entry name" value="Glycogen Phosphorylase B"/>
    <property type="match status" value="2"/>
</dbReference>
<accession>W9H5M2</accession>
<evidence type="ECO:0000259" key="1">
    <source>
        <dbReference type="Pfam" id="PF00534"/>
    </source>
</evidence>
<dbReference type="Pfam" id="PF00534">
    <property type="entry name" value="Glycos_transf_1"/>
    <property type="match status" value="1"/>
</dbReference>
<sequence>MMAAAPLAVSEVASRSRLVLLITHMDQGGAQEALLRLARSLRARGHDVETWFLYEKSALYRNEERIRVVLPEKSPGALGYLRIVGRLYGLLKAHRPDAVISFLPLANSFGQTVARVAGVRRRVASQRNPFWTYTPWMRRLDKLAGTLGCYTANVGNSQAVVDSFVDFPKAYRDRLSVVHNGIDWRPSSLDPAAARARFGLPADEPVILSIGRLAEQKNQSLLLRVLPSVSAGHLVLAGDGEDRAKLERLAADLGIAHRVRFLGEVTRADVPDLLRAADIFAMPTLFEGQSNAVLEAMHAGLAIVSSDIPAQTETLGGPGNGQGQGAAGLLLPLDDDGAWAAALDTLVRDPAARADLAARALARADLFTVDRMTDGFERLVDTSAPEGRVYRPQPG</sequence>
<feature type="domain" description="Glycosyltransferase subfamily 4-like N-terminal" evidence="2">
    <location>
        <begin position="28"/>
        <end position="183"/>
    </location>
</feature>
<evidence type="ECO:0000313" key="4">
    <source>
        <dbReference type="Proteomes" id="UP000019486"/>
    </source>
</evidence>
<dbReference type="OrthoDB" id="7249056at2"/>
<keyword evidence="4" id="KW-1185">Reference proteome</keyword>
<gene>
    <name evidence="3" type="ORF">N825_28465</name>
</gene>
<comment type="caution">
    <text evidence="3">The sequence shown here is derived from an EMBL/GenBank/DDBJ whole genome shotgun (WGS) entry which is preliminary data.</text>
</comment>
<dbReference type="InterPro" id="IPR001296">
    <property type="entry name" value="Glyco_trans_1"/>
</dbReference>
<protein>
    <submittedName>
        <fullName evidence="3">Uncharacterized protein</fullName>
    </submittedName>
</protein>
<dbReference type="Pfam" id="PF13439">
    <property type="entry name" value="Glyco_transf_4"/>
    <property type="match status" value="1"/>
</dbReference>
<dbReference type="CDD" id="cd03811">
    <property type="entry name" value="GT4_GT28_WabH-like"/>
    <property type="match status" value="1"/>
</dbReference>